<feature type="transmembrane region" description="Helical" evidence="1">
    <location>
        <begin position="221"/>
        <end position="237"/>
    </location>
</feature>
<accession>A0ABU7VPU2</accession>
<dbReference type="Proteomes" id="UP001306950">
    <property type="component" value="Unassembled WGS sequence"/>
</dbReference>
<sequence>MKKSYIPKQHGAWAMLAVPFLSGMFASNPTWSHALLFAGWMLVYLFSYPFLQWIRTKKTKNYKNPMLLYGGLLIPVAAGLIWIEPLIWRWIPLFLPLFIVNCYFARRNRERAFLNDLAAVIQFSLMTFVAYYVGNGLDWWLAAELFALNVLYFTGTVFYVKTIIREKNNVRFYWVSVAYHTVILGVAALLFPKWMWVPLLILLIRAFWSPRTHITVKRCGMLEILYSVFVVATVLIVY</sequence>
<dbReference type="InterPro" id="IPR025576">
    <property type="entry name" value="YwiC"/>
</dbReference>
<comment type="caution">
    <text evidence="2">The sequence shown here is derived from an EMBL/GenBank/DDBJ whole genome shotgun (WGS) entry which is preliminary data.</text>
</comment>
<evidence type="ECO:0000256" key="1">
    <source>
        <dbReference type="SAM" id="Phobius"/>
    </source>
</evidence>
<evidence type="ECO:0000313" key="3">
    <source>
        <dbReference type="Proteomes" id="UP001306950"/>
    </source>
</evidence>
<reference evidence="2 3" key="1">
    <citation type="submission" date="2024-02" db="EMBL/GenBank/DDBJ databases">
        <title>A nitrogen-fixing paenibacillus bacterium.</title>
        <authorList>
            <person name="Zhang W.L."/>
            <person name="Chen S.F."/>
        </authorList>
    </citation>
    <scope>NUCLEOTIDE SEQUENCE [LARGE SCALE GENOMIC DNA]</scope>
    <source>
        <strain evidence="2 3">M1</strain>
    </source>
</reference>
<dbReference type="RefSeq" id="WP_331846011.1">
    <property type="nucleotide sequence ID" value="NZ_JAZHPZ010000003.1"/>
</dbReference>
<feature type="transmembrane region" description="Helical" evidence="1">
    <location>
        <begin position="34"/>
        <end position="54"/>
    </location>
</feature>
<feature type="transmembrane region" description="Helical" evidence="1">
    <location>
        <begin position="139"/>
        <end position="160"/>
    </location>
</feature>
<protein>
    <submittedName>
        <fullName evidence="2">YwiC-like family protein</fullName>
    </submittedName>
</protein>
<feature type="transmembrane region" description="Helical" evidence="1">
    <location>
        <begin position="66"/>
        <end position="83"/>
    </location>
</feature>
<proteinExistence type="predicted"/>
<feature type="transmembrane region" description="Helical" evidence="1">
    <location>
        <begin position="89"/>
        <end position="105"/>
    </location>
</feature>
<name>A0ABU7VPU2_9BACL</name>
<feature type="transmembrane region" description="Helical" evidence="1">
    <location>
        <begin position="112"/>
        <end position="133"/>
    </location>
</feature>
<gene>
    <name evidence="2" type="ORF">V3851_08060</name>
</gene>
<keyword evidence="1" id="KW-0472">Membrane</keyword>
<dbReference type="EMBL" id="JAZHPZ010000003">
    <property type="protein sequence ID" value="MEF2965780.1"/>
    <property type="molecule type" value="Genomic_DNA"/>
</dbReference>
<keyword evidence="3" id="KW-1185">Reference proteome</keyword>
<evidence type="ECO:0000313" key="2">
    <source>
        <dbReference type="EMBL" id="MEF2965780.1"/>
    </source>
</evidence>
<keyword evidence="1" id="KW-0812">Transmembrane</keyword>
<organism evidence="2 3">
    <name type="scientific">Paenibacillus haidiansis</name>
    <dbReference type="NCBI Taxonomy" id="1574488"/>
    <lineage>
        <taxon>Bacteria</taxon>
        <taxon>Bacillati</taxon>
        <taxon>Bacillota</taxon>
        <taxon>Bacilli</taxon>
        <taxon>Bacillales</taxon>
        <taxon>Paenibacillaceae</taxon>
        <taxon>Paenibacillus</taxon>
    </lineage>
</organism>
<keyword evidence="1" id="KW-1133">Transmembrane helix</keyword>
<dbReference type="Pfam" id="PF14256">
    <property type="entry name" value="YwiC"/>
    <property type="match status" value="1"/>
</dbReference>